<keyword evidence="1" id="KW-0732">Signal</keyword>
<keyword evidence="3" id="KW-1185">Reference proteome</keyword>
<dbReference type="Gene3D" id="1.20.120.1490">
    <property type="match status" value="1"/>
</dbReference>
<dbReference type="InterPro" id="IPR037066">
    <property type="entry name" value="Plug_dom_sf"/>
</dbReference>
<evidence type="ECO:0000313" key="3">
    <source>
        <dbReference type="Proteomes" id="UP000185221"/>
    </source>
</evidence>
<reference evidence="3" key="1">
    <citation type="submission" date="2016-11" db="EMBL/GenBank/DDBJ databases">
        <authorList>
            <person name="Varghese N."/>
            <person name="Submissions S."/>
        </authorList>
    </citation>
    <scope>NUCLEOTIDE SEQUENCE [LARGE SCALE GENOMIC DNA]</scope>
    <source>
        <strain evidence="3">DSM 15292</strain>
    </source>
</reference>
<name>A0A1N6FNT7_9BACT</name>
<organism evidence="2 3">
    <name type="scientific">Algoriphagus halophilus</name>
    <dbReference type="NCBI Taxonomy" id="226505"/>
    <lineage>
        <taxon>Bacteria</taxon>
        <taxon>Pseudomonadati</taxon>
        <taxon>Bacteroidota</taxon>
        <taxon>Cytophagia</taxon>
        <taxon>Cytophagales</taxon>
        <taxon>Cyclobacteriaceae</taxon>
        <taxon>Algoriphagus</taxon>
    </lineage>
</organism>
<feature type="signal peptide" evidence="1">
    <location>
        <begin position="1"/>
        <end position="18"/>
    </location>
</feature>
<dbReference type="EMBL" id="FSRC01000002">
    <property type="protein sequence ID" value="SIN96967.1"/>
    <property type="molecule type" value="Genomic_DNA"/>
</dbReference>
<evidence type="ECO:0000313" key="2">
    <source>
        <dbReference type="EMBL" id="SIN96967.1"/>
    </source>
</evidence>
<dbReference type="RefSeq" id="WP_084560979.1">
    <property type="nucleotide sequence ID" value="NZ_FSRC01000002.1"/>
</dbReference>
<dbReference type="InterPro" id="IPR025961">
    <property type="entry name" value="Metal_resist"/>
</dbReference>
<dbReference type="OrthoDB" id="893691at2"/>
<protein>
    <submittedName>
        <fullName evidence="2">TonB-dependent Receptor Plug Domain</fullName>
    </submittedName>
</protein>
<feature type="chain" id="PRO_5012816990" evidence="1">
    <location>
        <begin position="19"/>
        <end position="259"/>
    </location>
</feature>
<dbReference type="Proteomes" id="UP000185221">
    <property type="component" value="Unassembled WGS sequence"/>
</dbReference>
<gene>
    <name evidence="2" type="ORF">SAMN05444394_2598</name>
</gene>
<evidence type="ECO:0000256" key="1">
    <source>
        <dbReference type="SAM" id="SignalP"/>
    </source>
</evidence>
<dbReference type="AlphaFoldDB" id="A0A1N6FNT7"/>
<keyword evidence="2" id="KW-0675">Receptor</keyword>
<accession>A0A1N6FNT7</accession>
<proteinExistence type="predicted"/>
<dbReference type="Pfam" id="PF13801">
    <property type="entry name" value="Metal_resist"/>
    <property type="match status" value="1"/>
</dbReference>
<dbReference type="Gene3D" id="2.170.130.10">
    <property type="entry name" value="TonB-dependent receptor, plug domain"/>
    <property type="match status" value="1"/>
</dbReference>
<sequence>MKYLLILFFILGAGMAQGQVATSVYSNQDIFQRNLYSADRIMGMREELELTDAQVANIKKAYSKNAGEFSTLKWDLDAATLKLKNLLDQPKIDQAEVQKQMDAVLKLENQLKKLQLDNLVSIKNELTEEQQESLQSSPNLIFGRVSGVQSMTGGQAIQFGQNGLSQTKVIGYPAATSIKGGGAVSPSVSVRVAGSAKDGNEPMYFLDTKNGMKPIKEIKDIEPNNIESISVLKGDAAIEKFGEKAKNGAIVIKLKNEPK</sequence>
<dbReference type="STRING" id="226505.SAMN05444394_2598"/>